<reference evidence="1" key="1">
    <citation type="journal article" date="2020" name="mSystems">
        <title>Genome- and Community-Level Interaction Insights into Carbon Utilization and Element Cycling Functions of Hydrothermarchaeota in Hydrothermal Sediment.</title>
        <authorList>
            <person name="Zhou Z."/>
            <person name="Liu Y."/>
            <person name="Xu W."/>
            <person name="Pan J."/>
            <person name="Luo Z.H."/>
            <person name="Li M."/>
        </authorList>
    </citation>
    <scope>NUCLEOTIDE SEQUENCE [LARGE SCALE GENOMIC DNA]</scope>
    <source>
        <strain evidence="1">SpSt-222</strain>
    </source>
</reference>
<dbReference type="Gene3D" id="1.10.1760.20">
    <property type="match status" value="1"/>
</dbReference>
<protein>
    <submittedName>
        <fullName evidence="1">ECF transporter S component</fullName>
    </submittedName>
</protein>
<dbReference type="InterPro" id="IPR009825">
    <property type="entry name" value="ECF_substrate-spec-like"/>
</dbReference>
<dbReference type="GO" id="GO:0016020">
    <property type="term" value="C:membrane"/>
    <property type="evidence" value="ECO:0007669"/>
    <property type="project" value="InterPro"/>
</dbReference>
<sequence>MQIGRPGQSQRFAFTPLTIALSGVMIAVVFVATRFIQVPIPSGYIHLGDIAIYTGAFLFGPIVGGISGALGPMLADLTSGYGQYAPATLVLHGLQGLLAGWIGWRAGIWRMILAVTIGGLLIVVGYFLYEVAVLRIGLATATANVPFNIWQVVSGAVGGVALTILFRETYAALLARLQPQRFRREA</sequence>
<dbReference type="Pfam" id="PF07155">
    <property type="entry name" value="ECF-ribofla_trS"/>
    <property type="match status" value="1"/>
</dbReference>
<name>A0A7C1K187_THERO</name>
<dbReference type="PANTHER" id="PTHR37815">
    <property type="entry name" value="UPF0397 PROTEIN BC_2624-RELATED"/>
    <property type="match status" value="1"/>
</dbReference>
<gene>
    <name evidence="1" type="ORF">ENP47_12175</name>
</gene>
<organism evidence="1">
    <name type="scientific">Thermomicrobium roseum</name>
    <dbReference type="NCBI Taxonomy" id="500"/>
    <lineage>
        <taxon>Bacteria</taxon>
        <taxon>Pseudomonadati</taxon>
        <taxon>Thermomicrobiota</taxon>
        <taxon>Thermomicrobia</taxon>
        <taxon>Thermomicrobiales</taxon>
        <taxon>Thermomicrobiaceae</taxon>
        <taxon>Thermomicrobium</taxon>
    </lineage>
</organism>
<evidence type="ECO:0000313" key="1">
    <source>
        <dbReference type="EMBL" id="HEF66334.1"/>
    </source>
</evidence>
<proteinExistence type="predicted"/>
<dbReference type="AlphaFoldDB" id="A0A7C1K187"/>
<accession>A0A7C1K187</accession>
<comment type="caution">
    <text evidence="1">The sequence shown here is derived from an EMBL/GenBank/DDBJ whole genome shotgun (WGS) entry which is preliminary data.</text>
</comment>
<dbReference type="EMBL" id="DSJL01000011">
    <property type="protein sequence ID" value="HEF66334.1"/>
    <property type="molecule type" value="Genomic_DNA"/>
</dbReference>
<dbReference type="PANTHER" id="PTHR37815:SF3">
    <property type="entry name" value="UPF0397 PROTEIN SPR0429"/>
    <property type="match status" value="1"/>
</dbReference>